<dbReference type="EMBL" id="CP139781">
    <property type="protein sequence ID" value="WRQ88825.1"/>
    <property type="molecule type" value="Genomic_DNA"/>
</dbReference>
<dbReference type="InterPro" id="IPR038152">
    <property type="entry name" value="Carbam_trans_C_sf"/>
</dbReference>
<dbReference type="InterPro" id="IPR043129">
    <property type="entry name" value="ATPase_NBD"/>
</dbReference>
<dbReference type="InterPro" id="IPR031730">
    <property type="entry name" value="Carbam_trans_C"/>
</dbReference>
<name>A0ABZ1CB02_9BACT</name>
<dbReference type="Gene3D" id="3.90.870.20">
    <property type="entry name" value="Carbamoyltransferase, C-terminal domain"/>
    <property type="match status" value="1"/>
</dbReference>
<evidence type="ECO:0000259" key="3">
    <source>
        <dbReference type="Pfam" id="PF16861"/>
    </source>
</evidence>
<sequence length="611" mass="68237">MRTYILGLSAFYHDSAAALVVDGEIVAAAQEERFTRKKHDAGFPQHAIDYCLREAGITAAELDHVAFYEKPFLRFERLLETYLAVAPAGFASFLKAMPQWIHQKLQLPREMNRGLGGLYTKPYVFTEHHESHAASAFFPSPFAEAAILTIDGVGEWATASLGHGDGNRITLTSELHFPHSLGLLYSAFTYFCGFRVNSGEYKLMGLAPYGEPRYADTIRDHLLDLRDDGSFRLDQSYFNYCQGLTMTSDKFAKLFGGPPRRPEAKLTQRELDLAASVQVVTEEIVLRMARHLHATTGSRHLCLAGGVALNCVANGRLLRESSFEHIWIQPAAGDAGGALGSALFTWHQLLEKPRTHRTPDAQHASLLGPAITTTDIEATIARHQAVAEHLPDESALLQRVAELLDEGQVVGWVQGRMEFGPRALGSRSILGDARDTRMQSTMNLKIKFRESFRPFAPLVRRENASDYFEISPEHDSPYMLIVAPVREEHRREVTTDPREGVERVNEVRSTVPAITHVDYSARIQTVDTERSPRLHRLLTTFAERTGCPVLINTSFNIRGEPIVCTAEDAYRCFLATGMDALVINDHLFLKDAQPETAVDERTAYLARFGND</sequence>
<organism evidence="4 5">
    <name type="scientific">Actomonas aquatica</name>
    <dbReference type="NCBI Taxonomy" id="2866162"/>
    <lineage>
        <taxon>Bacteria</taxon>
        <taxon>Pseudomonadati</taxon>
        <taxon>Verrucomicrobiota</taxon>
        <taxon>Opitutia</taxon>
        <taxon>Opitutales</taxon>
        <taxon>Opitutaceae</taxon>
        <taxon>Actomonas</taxon>
    </lineage>
</organism>
<evidence type="ECO:0000259" key="2">
    <source>
        <dbReference type="Pfam" id="PF02543"/>
    </source>
</evidence>
<dbReference type="Pfam" id="PF02543">
    <property type="entry name" value="Carbam_trans_N"/>
    <property type="match status" value="1"/>
</dbReference>
<feature type="domain" description="Carbamoyltransferase" evidence="2">
    <location>
        <begin position="5"/>
        <end position="343"/>
    </location>
</feature>
<keyword evidence="5" id="KW-1185">Reference proteome</keyword>
<accession>A0ABZ1CB02</accession>
<evidence type="ECO:0000256" key="1">
    <source>
        <dbReference type="ARBA" id="ARBA00006129"/>
    </source>
</evidence>
<gene>
    <name evidence="4" type="ORF">K1X11_005370</name>
</gene>
<evidence type="ECO:0000313" key="5">
    <source>
        <dbReference type="Proteomes" id="UP000738431"/>
    </source>
</evidence>
<comment type="similarity">
    <text evidence="1">Belongs to the NodU/CmcH family.</text>
</comment>
<feature type="domain" description="Carbamoyltransferase C-terminal" evidence="3">
    <location>
        <begin position="401"/>
        <end position="589"/>
    </location>
</feature>
<dbReference type="RefSeq" id="WP_324726104.1">
    <property type="nucleotide sequence ID" value="NZ_CP139781.1"/>
</dbReference>
<protein>
    <submittedName>
        <fullName evidence="4">Carbamoyltransferase</fullName>
    </submittedName>
</protein>
<dbReference type="CDD" id="cd24098">
    <property type="entry name" value="ASKHA_NBD_TobZ_N"/>
    <property type="match status" value="1"/>
</dbReference>
<dbReference type="SUPFAM" id="SSF53067">
    <property type="entry name" value="Actin-like ATPase domain"/>
    <property type="match status" value="1"/>
</dbReference>
<dbReference type="Gene3D" id="3.30.420.40">
    <property type="match status" value="2"/>
</dbReference>
<dbReference type="InterPro" id="IPR051338">
    <property type="entry name" value="NodU/CmcH_Carbamoyltrnsfr"/>
</dbReference>
<dbReference type="PANTHER" id="PTHR34847:SF1">
    <property type="entry name" value="NODULATION PROTEIN U"/>
    <property type="match status" value="1"/>
</dbReference>
<dbReference type="InterPro" id="IPR003696">
    <property type="entry name" value="Carbtransf_dom"/>
</dbReference>
<dbReference type="PANTHER" id="PTHR34847">
    <property type="entry name" value="NODULATION PROTEIN U"/>
    <property type="match status" value="1"/>
</dbReference>
<dbReference type="Pfam" id="PF16861">
    <property type="entry name" value="Carbam_trans_C"/>
    <property type="match status" value="1"/>
</dbReference>
<evidence type="ECO:0000313" key="4">
    <source>
        <dbReference type="EMBL" id="WRQ88825.1"/>
    </source>
</evidence>
<dbReference type="Proteomes" id="UP000738431">
    <property type="component" value="Chromosome"/>
</dbReference>
<reference evidence="4 5" key="1">
    <citation type="submission" date="2021-08" db="EMBL/GenBank/DDBJ databases">
        <authorList>
            <person name="Zhang D."/>
            <person name="Zhang A."/>
            <person name="Wang L."/>
        </authorList>
    </citation>
    <scope>NUCLEOTIDE SEQUENCE [LARGE SCALE GENOMIC DNA]</scope>
    <source>
        <strain evidence="4 5">WL0086</strain>
    </source>
</reference>
<reference evidence="4 5" key="2">
    <citation type="submission" date="2023-12" db="EMBL/GenBank/DDBJ databases">
        <title>Description of an unclassified Opitutus bacterium of Verrucomicrobiota.</title>
        <authorList>
            <person name="Zhang D.-F."/>
        </authorList>
    </citation>
    <scope>NUCLEOTIDE SEQUENCE [LARGE SCALE GENOMIC DNA]</scope>
    <source>
        <strain evidence="4 5">WL0086</strain>
    </source>
</reference>
<proteinExistence type="inferred from homology"/>